<evidence type="ECO:0000313" key="4">
    <source>
        <dbReference type="EMBL" id="TQV70155.1"/>
    </source>
</evidence>
<protein>
    <submittedName>
        <fullName evidence="4">Kynureninase</fullName>
    </submittedName>
</protein>
<evidence type="ECO:0000256" key="2">
    <source>
        <dbReference type="ARBA" id="ARBA00022801"/>
    </source>
</evidence>
<dbReference type="InterPro" id="IPR015424">
    <property type="entry name" value="PyrdxlP-dep_Trfase"/>
</dbReference>
<name>A0A545SYW0_9GAMM</name>
<dbReference type="Proteomes" id="UP000319732">
    <property type="component" value="Unassembled WGS sequence"/>
</dbReference>
<dbReference type="GO" id="GO:0005737">
    <property type="term" value="C:cytoplasm"/>
    <property type="evidence" value="ECO:0007669"/>
    <property type="project" value="InterPro"/>
</dbReference>
<evidence type="ECO:0000256" key="3">
    <source>
        <dbReference type="ARBA" id="ARBA00022898"/>
    </source>
</evidence>
<dbReference type="InterPro" id="IPR010111">
    <property type="entry name" value="Kynureninase"/>
</dbReference>
<dbReference type="AlphaFoldDB" id="A0A545SYW0"/>
<dbReference type="Gene3D" id="3.90.1150.10">
    <property type="entry name" value="Aspartate Aminotransferase, domain 1"/>
    <property type="match status" value="1"/>
</dbReference>
<reference evidence="4 5" key="1">
    <citation type="submission" date="2019-06" db="EMBL/GenBank/DDBJ databases">
        <title>Whole genome sequence for Cellvibrionaceae sp. R142.</title>
        <authorList>
            <person name="Wang G."/>
        </authorList>
    </citation>
    <scope>NUCLEOTIDE SEQUENCE [LARGE SCALE GENOMIC DNA]</scope>
    <source>
        <strain evidence="4 5">R142</strain>
    </source>
</reference>
<accession>A0A545SYW0</accession>
<keyword evidence="1" id="KW-0662">Pyridine nucleotide biosynthesis</keyword>
<comment type="caution">
    <text evidence="4">The sequence shown here is derived from an EMBL/GenBank/DDBJ whole genome shotgun (WGS) entry which is preliminary data.</text>
</comment>
<dbReference type="OrthoDB" id="5501089at2"/>
<proteinExistence type="predicted"/>
<dbReference type="SUPFAM" id="SSF53383">
    <property type="entry name" value="PLP-dependent transferases"/>
    <property type="match status" value="1"/>
</dbReference>
<organism evidence="4 5">
    <name type="scientific">Exilibacterium tricleocarpae</name>
    <dbReference type="NCBI Taxonomy" id="2591008"/>
    <lineage>
        <taxon>Bacteria</taxon>
        <taxon>Pseudomonadati</taxon>
        <taxon>Pseudomonadota</taxon>
        <taxon>Gammaproteobacteria</taxon>
        <taxon>Cellvibrionales</taxon>
        <taxon>Cellvibrionaceae</taxon>
        <taxon>Exilibacterium</taxon>
    </lineage>
</organism>
<dbReference type="InterPro" id="IPR015421">
    <property type="entry name" value="PyrdxlP-dep_Trfase_major"/>
</dbReference>
<evidence type="ECO:0000256" key="1">
    <source>
        <dbReference type="ARBA" id="ARBA00022642"/>
    </source>
</evidence>
<evidence type="ECO:0000313" key="5">
    <source>
        <dbReference type="Proteomes" id="UP000319732"/>
    </source>
</evidence>
<sequence length="400" mass="44497">MQYDLNQYRQHPNRLAQHYRHFNVAERLLLTGHSHQAWPDCGLAGHQQAWLDAAEWVDAKWERAAARAADVRRGFAALLDDRDGHIALGQNTFELVLRFLSALDLRKRPRVVTSANEFHTLRRLLGRLEEEGLEVVRVPAEPFDSFIERLAGEVNDATAAVLCSHVFFDSAIIAGNFSPVAAACERVGCELLIDAYHSLNVVPFALAEHGLERAFVVSGGYKYCQLGEGNCFLRFPRDCTLRPIATGWFGEFEQLAEAGGGQTAYGTGPERFAGSTYDPTSHYRAAEVLQFFRNEGLVPALLRQISQHQVGVLAAEFEALDIDSSLVDLRHRVELDRRAGFLALNSPQAKRLHLGLKERGVMTDHRGEILRFGPAPYLSDQQLTEAMAALGEVAGNLGRR</sequence>
<keyword evidence="2" id="KW-0378">Hydrolase</keyword>
<gene>
    <name evidence="4" type="ORF">FKG94_21780</name>
</gene>
<dbReference type="GO" id="GO:0030170">
    <property type="term" value="F:pyridoxal phosphate binding"/>
    <property type="evidence" value="ECO:0007669"/>
    <property type="project" value="InterPro"/>
</dbReference>
<dbReference type="GO" id="GO:0030429">
    <property type="term" value="F:kynureninase activity"/>
    <property type="evidence" value="ECO:0007669"/>
    <property type="project" value="InterPro"/>
</dbReference>
<dbReference type="RefSeq" id="WP_142929059.1">
    <property type="nucleotide sequence ID" value="NZ_ML660103.1"/>
</dbReference>
<dbReference type="Pfam" id="PF22580">
    <property type="entry name" value="KYNU_C"/>
    <property type="match status" value="1"/>
</dbReference>
<dbReference type="Gene3D" id="3.40.640.10">
    <property type="entry name" value="Type I PLP-dependent aspartate aminotransferase-like (Major domain)"/>
    <property type="match status" value="1"/>
</dbReference>
<dbReference type="InterPro" id="IPR015422">
    <property type="entry name" value="PyrdxlP-dep_Trfase_small"/>
</dbReference>
<dbReference type="EMBL" id="VHSG01000025">
    <property type="protein sequence ID" value="TQV70155.1"/>
    <property type="molecule type" value="Genomic_DNA"/>
</dbReference>
<keyword evidence="3" id="KW-0663">Pyridoxal phosphate</keyword>
<dbReference type="GO" id="GO:0006569">
    <property type="term" value="P:L-tryptophan catabolic process"/>
    <property type="evidence" value="ECO:0007669"/>
    <property type="project" value="InterPro"/>
</dbReference>
<keyword evidence="5" id="KW-1185">Reference proteome</keyword>
<dbReference type="GO" id="GO:0009435">
    <property type="term" value="P:NAD+ biosynthetic process"/>
    <property type="evidence" value="ECO:0007669"/>
    <property type="project" value="InterPro"/>
</dbReference>